<dbReference type="AlphaFoldDB" id="A0A444V2D5"/>
<feature type="region of interest" description="Disordered" evidence="1">
    <location>
        <begin position="129"/>
        <end position="154"/>
    </location>
</feature>
<dbReference type="EMBL" id="SCEB01003260">
    <property type="protein sequence ID" value="RXM94544.1"/>
    <property type="molecule type" value="Genomic_DNA"/>
</dbReference>
<keyword evidence="3" id="KW-1185">Reference proteome</keyword>
<proteinExistence type="predicted"/>
<evidence type="ECO:0000313" key="2">
    <source>
        <dbReference type="EMBL" id="RXM94544.1"/>
    </source>
</evidence>
<evidence type="ECO:0000313" key="3">
    <source>
        <dbReference type="Proteomes" id="UP000289886"/>
    </source>
</evidence>
<organism evidence="2 3">
    <name type="scientific">Acipenser ruthenus</name>
    <name type="common">Sterlet sturgeon</name>
    <dbReference type="NCBI Taxonomy" id="7906"/>
    <lineage>
        <taxon>Eukaryota</taxon>
        <taxon>Metazoa</taxon>
        <taxon>Chordata</taxon>
        <taxon>Craniata</taxon>
        <taxon>Vertebrata</taxon>
        <taxon>Euteleostomi</taxon>
        <taxon>Actinopterygii</taxon>
        <taxon>Chondrostei</taxon>
        <taxon>Acipenseriformes</taxon>
        <taxon>Acipenseridae</taxon>
        <taxon>Acipenser</taxon>
    </lineage>
</organism>
<reference evidence="2 3" key="1">
    <citation type="submission" date="2019-01" db="EMBL/GenBank/DDBJ databases">
        <title>Draft Genome and Complete Hox-Cluster Characterization of the Sterlet Sturgeon (Acipenser ruthenus).</title>
        <authorList>
            <person name="Wei Q."/>
        </authorList>
    </citation>
    <scope>NUCLEOTIDE SEQUENCE [LARGE SCALE GENOMIC DNA]</scope>
    <source>
        <strain evidence="2">WHYD16114868_AA</strain>
        <tissue evidence="2">Blood</tissue>
    </source>
</reference>
<comment type="caution">
    <text evidence="2">The sequence shown here is derived from an EMBL/GenBank/DDBJ whole genome shotgun (WGS) entry which is preliminary data.</text>
</comment>
<name>A0A444V2D5_ACIRT</name>
<sequence length="154" mass="17085">MENNTYQSTTAQKYLSQDTSDASSLGAFGAYNSSPASFQATSVITHRHYENVTIGFPISTEQPCEQKSTQYTQSEAEFVQCGNPIEIYTQGDPAETNFFICSQPDDDPIYGNEGCSIYCNYQYPAAAADADEVDDGRKEDDIYICPDQNEPDIY</sequence>
<evidence type="ECO:0000256" key="1">
    <source>
        <dbReference type="SAM" id="MobiDB-lite"/>
    </source>
</evidence>
<accession>A0A444V2D5</accession>
<gene>
    <name evidence="2" type="ORF">EOD39_17878</name>
</gene>
<protein>
    <submittedName>
        <fullName evidence="2">Uncharacterized protein</fullName>
    </submittedName>
</protein>
<dbReference type="Proteomes" id="UP000289886">
    <property type="component" value="Unassembled WGS sequence"/>
</dbReference>